<dbReference type="InterPro" id="IPR010031">
    <property type="entry name" value="FAD_lactone_oxidase-like"/>
</dbReference>
<dbReference type="GO" id="GO:0071949">
    <property type="term" value="F:FAD binding"/>
    <property type="evidence" value="ECO:0007669"/>
    <property type="project" value="InterPro"/>
</dbReference>
<dbReference type="InterPro" id="IPR036318">
    <property type="entry name" value="FAD-bd_PCMH-like_sf"/>
</dbReference>
<dbReference type="InterPro" id="IPR006094">
    <property type="entry name" value="Oxid_FAD_bind_N"/>
</dbReference>
<dbReference type="InterPro" id="IPR016169">
    <property type="entry name" value="FAD-bd_PCMH_sub2"/>
</dbReference>
<protein>
    <submittedName>
        <fullName evidence="3">FAD/FMN-containing dehydrogenase</fullName>
    </submittedName>
</protein>
<organism evidence="3 4">
    <name type="scientific">Solimonas aquatica</name>
    <dbReference type="NCBI Taxonomy" id="489703"/>
    <lineage>
        <taxon>Bacteria</taxon>
        <taxon>Pseudomonadati</taxon>
        <taxon>Pseudomonadota</taxon>
        <taxon>Gammaproteobacteria</taxon>
        <taxon>Nevskiales</taxon>
        <taxon>Nevskiaceae</taxon>
        <taxon>Solimonas</taxon>
    </lineage>
</organism>
<dbReference type="EMBL" id="FOFS01000008">
    <property type="protein sequence ID" value="SEQ56814.1"/>
    <property type="molecule type" value="Genomic_DNA"/>
</dbReference>
<evidence type="ECO:0000313" key="3">
    <source>
        <dbReference type="EMBL" id="SEQ56814.1"/>
    </source>
</evidence>
<dbReference type="InterPro" id="IPR016166">
    <property type="entry name" value="FAD-bd_PCMH"/>
</dbReference>
<dbReference type="Pfam" id="PF01565">
    <property type="entry name" value="FAD_binding_4"/>
    <property type="match status" value="1"/>
</dbReference>
<reference evidence="3 4" key="1">
    <citation type="submission" date="2016-10" db="EMBL/GenBank/DDBJ databases">
        <authorList>
            <person name="de Groot N.N."/>
        </authorList>
    </citation>
    <scope>NUCLEOTIDE SEQUENCE [LARGE SCALE GENOMIC DNA]</scope>
    <source>
        <strain evidence="3 4">DSM 25927</strain>
    </source>
</reference>
<sequence length="432" mass="46887">MSAAAQGWGRLLHPREAVQTLRDRFEQPRFAPGEHYLARGQSRSYGDVAVNDGGHILDTRRLDRFIAFDAQQGLLECEAGLTLGEIIALCLPQGWFPAVTPGTQQVSVGGAIACDVHGKNHHRAGSFGCHVQSLKLLRSDGRVRHCSAQENPALFAATIGGLGLTGLILSACIRLQRVAGAAMQGDSLRFANLAEYFALEAESAPHWPYTVAWVDCSARGAALGRGVFERARHAAGAAPAPPRALRLFFTPPLSPLNALSLRAFNTLYYHRPGAQRSAQRWHWQSFFYPLDRIAHWNRLYGPRGFYQFQCLVPPAQARAAIAQMLELIAASGQGSFLAVLKTFGGLRSPGLLSFPAPGTTLALDFANRGARTTALLAQLEAIALAAGGRLYAAKDACMSAESFRRGYPALGDFTQHIDPAFSSSFWRRLEHS</sequence>
<dbReference type="STRING" id="489703.SAMN04488038_1085"/>
<dbReference type="OrthoDB" id="143770at2"/>
<dbReference type="AlphaFoldDB" id="A0A1H9H372"/>
<evidence type="ECO:0000313" key="4">
    <source>
        <dbReference type="Proteomes" id="UP000199233"/>
    </source>
</evidence>
<gene>
    <name evidence="3" type="ORF">SAMN04488038_1085</name>
</gene>
<dbReference type="PANTHER" id="PTHR43762:SF1">
    <property type="entry name" value="D-ARABINONO-1,4-LACTONE OXIDASE"/>
    <property type="match status" value="1"/>
</dbReference>
<dbReference type="Proteomes" id="UP000199233">
    <property type="component" value="Unassembled WGS sequence"/>
</dbReference>
<proteinExistence type="predicted"/>
<feature type="domain" description="FAD-binding PCMH-type" evidence="2">
    <location>
        <begin position="1"/>
        <end position="178"/>
    </location>
</feature>
<evidence type="ECO:0000259" key="2">
    <source>
        <dbReference type="PROSITE" id="PS51387"/>
    </source>
</evidence>
<dbReference type="SUPFAM" id="SSF56176">
    <property type="entry name" value="FAD-binding/transporter-associated domain-like"/>
    <property type="match status" value="1"/>
</dbReference>
<dbReference type="PANTHER" id="PTHR43762">
    <property type="entry name" value="L-GULONOLACTONE OXIDASE"/>
    <property type="match status" value="1"/>
</dbReference>
<accession>A0A1H9H372</accession>
<dbReference type="PROSITE" id="PS51387">
    <property type="entry name" value="FAD_PCMH"/>
    <property type="match status" value="1"/>
</dbReference>
<keyword evidence="4" id="KW-1185">Reference proteome</keyword>
<keyword evidence="1" id="KW-0274">FAD</keyword>
<evidence type="ECO:0000256" key="1">
    <source>
        <dbReference type="ARBA" id="ARBA00022827"/>
    </source>
</evidence>
<dbReference type="GO" id="GO:0016899">
    <property type="term" value="F:oxidoreductase activity, acting on the CH-OH group of donors, oxygen as acceptor"/>
    <property type="evidence" value="ECO:0007669"/>
    <property type="project" value="InterPro"/>
</dbReference>
<keyword evidence="1" id="KW-0285">Flavoprotein</keyword>
<dbReference type="Gene3D" id="3.30.465.10">
    <property type="match status" value="1"/>
</dbReference>
<name>A0A1H9H372_9GAMM</name>
<dbReference type="RefSeq" id="WP_093285729.1">
    <property type="nucleotide sequence ID" value="NZ_FOFS01000008.1"/>
</dbReference>